<sequence>MAHPPEKRLELRAAYIGGLPLEVAADKTGVPYGTARNRFNAAKREGDDWDKFRAASLIVAGGGIEQAMGRVVSAGLIRCEALLERIDEISDPAEVVQTVATLGDAIAKLRAAAKNLMPEADRLAVETGAIKGFVDLFIRLHPAQAEAALSADEAVGGGATLRGESDGAVWSDLSAGCYAWSRLAWGYF</sequence>
<dbReference type="Proteomes" id="UP001574673">
    <property type="component" value="Unassembled WGS sequence"/>
</dbReference>
<keyword evidence="2" id="KW-1185">Reference proteome</keyword>
<reference evidence="2" key="1">
    <citation type="submission" date="2024-06" db="EMBL/GenBank/DDBJ databases">
        <title>Radixoralia hellwigii gen. nov., sp nov., isolated from a root canal in the human oral cavity.</title>
        <authorList>
            <person name="Bartsch S."/>
            <person name="Wittmer A."/>
            <person name="Schulz A.-K."/>
            <person name="Neumann-Schaal M."/>
            <person name="Wolf J."/>
            <person name="Gronow S."/>
            <person name="Tennert C."/>
            <person name="Haecker G."/>
            <person name="Cieplik F."/>
            <person name="Al-Ahmad A."/>
        </authorList>
    </citation>
    <scope>NUCLEOTIDE SEQUENCE [LARGE SCALE GENOMIC DNA]</scope>
    <source>
        <strain evidence="2">Wk13</strain>
    </source>
</reference>
<protein>
    <submittedName>
        <fullName evidence="1">DUF1804 family protein</fullName>
    </submittedName>
</protein>
<name>A0ABV4UHQ8_9RHOO</name>
<evidence type="ECO:0000313" key="1">
    <source>
        <dbReference type="EMBL" id="MFA9951147.1"/>
    </source>
</evidence>
<dbReference type="RefSeq" id="WP_418892205.1">
    <property type="nucleotide sequence ID" value="NZ_JBEUWX010000003.1"/>
</dbReference>
<evidence type="ECO:0000313" key="2">
    <source>
        <dbReference type="Proteomes" id="UP001574673"/>
    </source>
</evidence>
<dbReference type="EMBL" id="JBEUWX010000003">
    <property type="protein sequence ID" value="MFA9951147.1"/>
    <property type="molecule type" value="Genomic_DNA"/>
</dbReference>
<gene>
    <name evidence="1" type="ORF">ABCS64_12570</name>
</gene>
<dbReference type="InterPro" id="IPR014926">
    <property type="entry name" value="Phage_D3112_Orf24"/>
</dbReference>
<comment type="caution">
    <text evidence="1">The sequence shown here is derived from an EMBL/GenBank/DDBJ whole genome shotgun (WGS) entry which is preliminary data.</text>
</comment>
<accession>A0ABV4UHQ8</accession>
<dbReference type="Pfam" id="PF08822">
    <property type="entry name" value="DUF1804"/>
    <property type="match status" value="1"/>
</dbReference>
<organism evidence="1 2">
    <name type="scientific">Dentiradicibacter hellwigii</name>
    <dbReference type="NCBI Taxonomy" id="3149053"/>
    <lineage>
        <taxon>Bacteria</taxon>
        <taxon>Pseudomonadati</taxon>
        <taxon>Pseudomonadota</taxon>
        <taxon>Betaproteobacteria</taxon>
        <taxon>Rhodocyclales</taxon>
        <taxon>Rhodocyclaceae</taxon>
        <taxon>Dentiradicibacter</taxon>
    </lineage>
</organism>
<proteinExistence type="predicted"/>